<dbReference type="STRING" id="42253.NITMOv2_2394"/>
<keyword evidence="7" id="KW-1133">Transmembrane helix</keyword>
<name>A0A0K2GD67_NITMO</name>
<evidence type="ECO:0000256" key="6">
    <source>
        <dbReference type="ARBA" id="ARBA00023098"/>
    </source>
</evidence>
<evidence type="ECO:0000256" key="1">
    <source>
        <dbReference type="ARBA" id="ARBA00000798"/>
    </source>
</evidence>
<dbReference type="AlphaFoldDB" id="A0A0K2GD67"/>
<keyword evidence="10" id="KW-1185">Reference proteome</keyword>
<keyword evidence="6" id="KW-0443">Lipid metabolism</keyword>
<dbReference type="PATRIC" id="fig|42253.5.peg.2361"/>
<evidence type="ECO:0000259" key="8">
    <source>
        <dbReference type="PROSITE" id="PS50035"/>
    </source>
</evidence>
<keyword evidence="5" id="KW-0442">Lipid degradation</keyword>
<organism evidence="9 10">
    <name type="scientific">Nitrospira moscoviensis</name>
    <dbReference type="NCBI Taxonomy" id="42253"/>
    <lineage>
        <taxon>Bacteria</taxon>
        <taxon>Pseudomonadati</taxon>
        <taxon>Nitrospirota</taxon>
        <taxon>Nitrospiria</taxon>
        <taxon>Nitrospirales</taxon>
        <taxon>Nitrospiraceae</taxon>
        <taxon>Nitrospira</taxon>
    </lineage>
</organism>
<comment type="similarity">
    <text evidence="2">Belongs to the phospholipase D family.</text>
</comment>
<dbReference type="InterPro" id="IPR001736">
    <property type="entry name" value="PLipase_D/transphosphatidylase"/>
</dbReference>
<feature type="domain" description="PLD phosphodiesterase" evidence="8">
    <location>
        <begin position="122"/>
        <end position="149"/>
    </location>
</feature>
<dbReference type="Pfam" id="PF13091">
    <property type="entry name" value="PLDc_2"/>
    <property type="match status" value="1"/>
</dbReference>
<evidence type="ECO:0000256" key="3">
    <source>
        <dbReference type="ARBA" id="ARBA00012027"/>
    </source>
</evidence>
<evidence type="ECO:0000256" key="2">
    <source>
        <dbReference type="ARBA" id="ARBA00008664"/>
    </source>
</evidence>
<feature type="transmembrane region" description="Helical" evidence="7">
    <location>
        <begin position="62"/>
        <end position="80"/>
    </location>
</feature>
<comment type="catalytic activity">
    <reaction evidence="1">
        <text>a 1,2-diacyl-sn-glycero-3-phosphocholine + H2O = a 1,2-diacyl-sn-glycero-3-phosphate + choline + H(+)</text>
        <dbReference type="Rhea" id="RHEA:14445"/>
        <dbReference type="ChEBI" id="CHEBI:15354"/>
        <dbReference type="ChEBI" id="CHEBI:15377"/>
        <dbReference type="ChEBI" id="CHEBI:15378"/>
        <dbReference type="ChEBI" id="CHEBI:57643"/>
        <dbReference type="ChEBI" id="CHEBI:58608"/>
        <dbReference type="EC" id="3.1.4.4"/>
    </reaction>
</comment>
<dbReference type="EMBL" id="CP011801">
    <property type="protein sequence ID" value="ALA58809.1"/>
    <property type="molecule type" value="Genomic_DNA"/>
</dbReference>
<accession>A0A0K2GD67</accession>
<protein>
    <recommendedName>
        <fullName evidence="3">phospholipase D</fullName>
        <ecNumber evidence="3">3.1.4.4</ecNumber>
    </recommendedName>
</protein>
<evidence type="ECO:0000256" key="7">
    <source>
        <dbReference type="SAM" id="Phobius"/>
    </source>
</evidence>
<keyword evidence="7" id="KW-0472">Membrane</keyword>
<sequence>MNQSRFPCAYRSLALVLLLGSPVLLPVTGNEPVFGLPLEVWYAPEDEPLTRVVEIYSHAKRYIFVAVYGLTAPMAVKALVEAKKRGVDVRVLTDRERAADEKQETALAALRLAGIPVKVNQHDNLMHLKQVVVDDEINMHGSMNHTTSGNRYNDERVDIIRDRAVSVKARDKFLSMWKDETRYGEWKSGK</sequence>
<dbReference type="Gene3D" id="3.30.870.10">
    <property type="entry name" value="Endonuclease Chain A"/>
    <property type="match status" value="1"/>
</dbReference>
<keyword evidence="4" id="KW-0378">Hydrolase</keyword>
<dbReference type="SUPFAM" id="SSF56024">
    <property type="entry name" value="Phospholipase D/nuclease"/>
    <property type="match status" value="1"/>
</dbReference>
<dbReference type="GO" id="GO:0006793">
    <property type="term" value="P:phosphorus metabolic process"/>
    <property type="evidence" value="ECO:0007669"/>
    <property type="project" value="UniProtKB-ARBA"/>
</dbReference>
<evidence type="ECO:0000256" key="5">
    <source>
        <dbReference type="ARBA" id="ARBA00022963"/>
    </source>
</evidence>
<dbReference type="EC" id="3.1.4.4" evidence="3"/>
<dbReference type="InterPro" id="IPR051406">
    <property type="entry name" value="PLD_domain"/>
</dbReference>
<evidence type="ECO:0000313" key="9">
    <source>
        <dbReference type="EMBL" id="ALA58809.1"/>
    </source>
</evidence>
<dbReference type="Proteomes" id="UP000069205">
    <property type="component" value="Chromosome"/>
</dbReference>
<dbReference type="PROSITE" id="PS50035">
    <property type="entry name" value="PLD"/>
    <property type="match status" value="1"/>
</dbReference>
<dbReference type="PANTHER" id="PTHR43856:SF1">
    <property type="entry name" value="MITOCHONDRIAL CARDIOLIPIN HYDROLASE"/>
    <property type="match status" value="1"/>
</dbReference>
<proteinExistence type="inferred from homology"/>
<dbReference type="GO" id="GO:0004630">
    <property type="term" value="F:phospholipase D activity"/>
    <property type="evidence" value="ECO:0007669"/>
    <property type="project" value="UniProtKB-EC"/>
</dbReference>
<dbReference type="PANTHER" id="PTHR43856">
    <property type="entry name" value="CARDIOLIPIN HYDROLASE"/>
    <property type="match status" value="1"/>
</dbReference>
<gene>
    <name evidence="9" type="ORF">NITMOv2_2394</name>
</gene>
<evidence type="ECO:0000313" key="10">
    <source>
        <dbReference type="Proteomes" id="UP000069205"/>
    </source>
</evidence>
<dbReference type="KEGG" id="nmv:NITMOv2_2394"/>
<keyword evidence="7" id="KW-0812">Transmembrane</keyword>
<evidence type="ECO:0000256" key="4">
    <source>
        <dbReference type="ARBA" id="ARBA00022801"/>
    </source>
</evidence>
<reference evidence="9 10" key="1">
    <citation type="journal article" date="2015" name="Proc. Natl. Acad. Sci. U.S.A.">
        <title>Expanded metabolic versatility of ubiquitous nitrite-oxidizing bacteria from the genus Nitrospira.</title>
        <authorList>
            <person name="Koch H."/>
            <person name="Lucker S."/>
            <person name="Albertsen M."/>
            <person name="Kitzinger K."/>
            <person name="Herbold C."/>
            <person name="Spieck E."/>
            <person name="Nielsen P.H."/>
            <person name="Wagner M."/>
            <person name="Daims H."/>
        </authorList>
    </citation>
    <scope>NUCLEOTIDE SEQUENCE [LARGE SCALE GENOMIC DNA]</scope>
    <source>
        <strain evidence="9 10">NSP M-1</strain>
    </source>
</reference>
<dbReference type="GO" id="GO:0016042">
    <property type="term" value="P:lipid catabolic process"/>
    <property type="evidence" value="ECO:0007669"/>
    <property type="project" value="UniProtKB-KW"/>
</dbReference>
<dbReference type="OrthoDB" id="281759at2"/>
<dbReference type="InterPro" id="IPR025202">
    <property type="entry name" value="PLD-like_dom"/>
</dbReference>
<dbReference type="GO" id="GO:0016891">
    <property type="term" value="F:RNA endonuclease activity producing 5'-phosphomonoesters, hydrolytic mechanism"/>
    <property type="evidence" value="ECO:0007669"/>
    <property type="project" value="TreeGrafter"/>
</dbReference>